<dbReference type="FunFam" id="3.50.50.60:FF:000021">
    <property type="entry name" value="Ubiquinone biosynthesis monooxygenase COQ6"/>
    <property type="match status" value="1"/>
</dbReference>
<proteinExistence type="inferred from homology"/>
<evidence type="ECO:0000256" key="5">
    <source>
        <dbReference type="ARBA" id="ARBA00022827"/>
    </source>
</evidence>
<dbReference type="PATRIC" id="fig|2340.3.peg.1116"/>
<dbReference type="GO" id="GO:0110142">
    <property type="term" value="C:ubiquinone biosynthesis complex"/>
    <property type="evidence" value="ECO:0007669"/>
    <property type="project" value="UniProtKB-ARBA"/>
</dbReference>
<evidence type="ECO:0000313" key="11">
    <source>
        <dbReference type="Proteomes" id="UP000030856"/>
    </source>
</evidence>
<evidence type="ECO:0000256" key="8">
    <source>
        <dbReference type="ARBA" id="ARBA00065734"/>
    </source>
</evidence>
<feature type="domain" description="FAD-binding" evidence="9">
    <location>
        <begin position="9"/>
        <end position="343"/>
    </location>
</feature>
<comment type="caution">
    <text evidence="10">The sequence shown here is derived from an EMBL/GenBank/DDBJ whole genome shotgun (WGS) entry which is preliminary data.</text>
</comment>
<dbReference type="InterPro" id="IPR018168">
    <property type="entry name" value="Ubi_Hdrlase_CS"/>
</dbReference>
<dbReference type="GO" id="GO:0071949">
    <property type="term" value="F:FAD binding"/>
    <property type="evidence" value="ECO:0007669"/>
    <property type="project" value="InterPro"/>
</dbReference>
<dbReference type="STRING" id="2340.JV46_12180"/>
<keyword evidence="7" id="KW-0503">Monooxygenase</keyword>
<dbReference type="PROSITE" id="PS51257">
    <property type="entry name" value="PROKAR_LIPOPROTEIN"/>
    <property type="match status" value="1"/>
</dbReference>
<name>A0A0B0HGJ9_SOVGS</name>
<dbReference type="InterPro" id="IPR051205">
    <property type="entry name" value="UbiH/COQ6_monooxygenase"/>
</dbReference>
<dbReference type="eggNOG" id="COG0654">
    <property type="taxonomic scope" value="Bacteria"/>
</dbReference>
<organism evidence="10 11">
    <name type="scientific">Solemya velum gill symbiont</name>
    <dbReference type="NCBI Taxonomy" id="2340"/>
    <lineage>
        <taxon>Bacteria</taxon>
        <taxon>Pseudomonadati</taxon>
        <taxon>Pseudomonadota</taxon>
        <taxon>Gammaproteobacteria</taxon>
        <taxon>sulfur-oxidizing symbionts</taxon>
    </lineage>
</organism>
<dbReference type="Gene3D" id="3.50.50.60">
    <property type="entry name" value="FAD/NAD(P)-binding domain"/>
    <property type="match status" value="2"/>
</dbReference>
<dbReference type="OrthoDB" id="9769565at2"/>
<accession>A0A0B0HGJ9</accession>
<dbReference type="Proteomes" id="UP000030856">
    <property type="component" value="Unassembled WGS sequence"/>
</dbReference>
<evidence type="ECO:0000256" key="2">
    <source>
        <dbReference type="ARBA" id="ARBA00004749"/>
    </source>
</evidence>
<gene>
    <name evidence="10" type="ORF">JV46_12180</name>
</gene>
<reference evidence="10 11" key="1">
    <citation type="journal article" date="2014" name="BMC Genomics">
        <title>The genome of the intracellular bacterium of the coastal bivalve, Solemya velum: a blueprint for thriving in and out of symbiosis.</title>
        <authorList>
            <person name="Dmytrenko O."/>
            <person name="Russell S.L."/>
            <person name="Loo W.T."/>
            <person name="Fontanez K.M."/>
            <person name="Liao L."/>
            <person name="Roeselers G."/>
            <person name="Sharma R."/>
            <person name="Stewart F.J."/>
            <person name="Newton I.L."/>
            <person name="Woyke T."/>
            <person name="Wu D."/>
            <person name="Lang J.M."/>
            <person name="Eisen J.A."/>
            <person name="Cavanaugh C.M."/>
        </authorList>
    </citation>
    <scope>NUCLEOTIDE SEQUENCE [LARGE SCALE GENOMIC DNA]</scope>
    <source>
        <strain evidence="10 11">WH</strain>
    </source>
</reference>
<dbReference type="UniPathway" id="UPA00232"/>
<evidence type="ECO:0000256" key="3">
    <source>
        <dbReference type="ARBA" id="ARBA00005349"/>
    </source>
</evidence>
<keyword evidence="4" id="KW-0285">Flavoprotein</keyword>
<dbReference type="GO" id="GO:0016705">
    <property type="term" value="F:oxidoreductase activity, acting on paired donors, with incorporation or reduction of molecular oxygen"/>
    <property type="evidence" value="ECO:0007669"/>
    <property type="project" value="InterPro"/>
</dbReference>
<keyword evidence="10" id="KW-0830">Ubiquinone</keyword>
<dbReference type="SUPFAM" id="SSF51905">
    <property type="entry name" value="FAD/NAD(P)-binding domain"/>
    <property type="match status" value="1"/>
</dbReference>
<dbReference type="InterPro" id="IPR010971">
    <property type="entry name" value="UbiH/COQ6"/>
</dbReference>
<dbReference type="EMBL" id="JRAA01000001">
    <property type="protein sequence ID" value="KHF26601.1"/>
    <property type="molecule type" value="Genomic_DNA"/>
</dbReference>
<evidence type="ECO:0000313" key="10">
    <source>
        <dbReference type="EMBL" id="KHF26601.1"/>
    </source>
</evidence>
<comment type="subunit">
    <text evidence="8">Component of the Ubi complex metabolon, which regroups five ubiquinone biosynthesis proteins (UbiE, UbiF, UbiG, UbiH and UbiI) and two accessory factors (UbiK and the lipid-binding protein UbiJ).</text>
</comment>
<sequence length="407" mass="44492">MKKSSTHNSQVAIVGGGMVGAASACGLADLGLDVTLIEHNRPDFDWPQDEIDLRVSAINKASQHLLGNLGAWQLIDDRDAVAYREMRVWDSLSSEIHFDSADIGEPDLGHILQNRVIQRALWQAMEKRPGITVLSPCSVTDLQPSPEKITLQLDDDASLESELLVAADGARSRMRDELGIGFSEFDFQQTAVVTTVRLAQGHAETAWQRFLPEGPLAFLPISTDQCSIVWSTTADIAEKLVEMDDAAFCVALNEAVEGRLGEITETSQRARYPLRSIHAESYISSHAALVGDAAHQIHPLAGQGVNLGFRDAGALIDTVASQLERGRPISNEQGLRAYERTRRGDNLLMQKSMEGFNHLFSNDNSLLKLFRNGGQAATQRLPLIKEGFMQHALGTSGEIPSLCKKAM</sequence>
<evidence type="ECO:0000259" key="9">
    <source>
        <dbReference type="Pfam" id="PF01494"/>
    </source>
</evidence>
<evidence type="ECO:0000256" key="6">
    <source>
        <dbReference type="ARBA" id="ARBA00023002"/>
    </source>
</evidence>
<dbReference type="PROSITE" id="PS01304">
    <property type="entry name" value="UBIH"/>
    <property type="match status" value="1"/>
</dbReference>
<dbReference type="InterPro" id="IPR002938">
    <property type="entry name" value="FAD-bd"/>
</dbReference>
<protein>
    <submittedName>
        <fullName evidence="10">Ubiquinone biosynthesis hydroxylase</fullName>
    </submittedName>
</protein>
<dbReference type="Pfam" id="PF01494">
    <property type="entry name" value="FAD_binding_3"/>
    <property type="match status" value="1"/>
</dbReference>
<dbReference type="NCBIfam" id="TIGR01988">
    <property type="entry name" value="Ubi-OHases"/>
    <property type="match status" value="1"/>
</dbReference>
<keyword evidence="5" id="KW-0274">FAD</keyword>
<dbReference type="GO" id="GO:0004497">
    <property type="term" value="F:monooxygenase activity"/>
    <property type="evidence" value="ECO:0007669"/>
    <property type="project" value="UniProtKB-KW"/>
</dbReference>
<dbReference type="RefSeq" id="WP_043116394.1">
    <property type="nucleotide sequence ID" value="NZ_JRAA01000001.1"/>
</dbReference>
<evidence type="ECO:0000256" key="4">
    <source>
        <dbReference type="ARBA" id="ARBA00022630"/>
    </source>
</evidence>
<dbReference type="InterPro" id="IPR036188">
    <property type="entry name" value="FAD/NAD-bd_sf"/>
</dbReference>
<evidence type="ECO:0000256" key="7">
    <source>
        <dbReference type="ARBA" id="ARBA00023033"/>
    </source>
</evidence>
<dbReference type="PANTHER" id="PTHR43876:SF7">
    <property type="entry name" value="UBIQUINONE BIOSYNTHESIS MONOOXYGENASE COQ6, MITOCHONDRIAL"/>
    <property type="match status" value="1"/>
</dbReference>
<dbReference type="PANTHER" id="PTHR43876">
    <property type="entry name" value="UBIQUINONE BIOSYNTHESIS MONOOXYGENASE COQ6, MITOCHONDRIAL"/>
    <property type="match status" value="1"/>
</dbReference>
<dbReference type="PRINTS" id="PR00420">
    <property type="entry name" value="RNGMNOXGNASE"/>
</dbReference>
<comment type="pathway">
    <text evidence="2">Cofactor biosynthesis; ubiquinone biosynthesis.</text>
</comment>
<dbReference type="AlphaFoldDB" id="A0A0B0HGJ9"/>
<keyword evidence="11" id="KW-1185">Reference proteome</keyword>
<comment type="similarity">
    <text evidence="3">Belongs to the UbiH/COQ6 family.</text>
</comment>
<keyword evidence="6" id="KW-0560">Oxidoreductase</keyword>
<dbReference type="GO" id="GO:0006744">
    <property type="term" value="P:ubiquinone biosynthetic process"/>
    <property type="evidence" value="ECO:0007669"/>
    <property type="project" value="UniProtKB-UniPathway"/>
</dbReference>
<comment type="cofactor">
    <cofactor evidence="1">
        <name>FAD</name>
        <dbReference type="ChEBI" id="CHEBI:57692"/>
    </cofactor>
</comment>
<evidence type="ECO:0000256" key="1">
    <source>
        <dbReference type="ARBA" id="ARBA00001974"/>
    </source>
</evidence>